<feature type="region of interest" description="Disordered" evidence="1">
    <location>
        <begin position="275"/>
        <end position="294"/>
    </location>
</feature>
<evidence type="ECO:0000256" key="1">
    <source>
        <dbReference type="SAM" id="MobiDB-lite"/>
    </source>
</evidence>
<dbReference type="RefSeq" id="WP_072283966.1">
    <property type="nucleotide sequence ID" value="NZ_CP015519.1"/>
</dbReference>
<organism evidence="3 4">
    <name type="scientific">Syntrophotalea acetylenivorans</name>
    <dbReference type="NCBI Taxonomy" id="1842532"/>
    <lineage>
        <taxon>Bacteria</taxon>
        <taxon>Pseudomonadati</taxon>
        <taxon>Thermodesulfobacteriota</taxon>
        <taxon>Desulfuromonadia</taxon>
        <taxon>Desulfuromonadales</taxon>
        <taxon>Syntrophotaleaceae</taxon>
        <taxon>Syntrophotalea</taxon>
    </lineage>
</organism>
<sequence length="294" mass="32237">MTIATASSVLFNVAAGTYAGSLFFHLLKRHRFSCWLLGLGFAGHTASQVSRCWSWGIFSLDGVFNGALFLPWALALVGLICLMRGRLQDAASMSWLTTLTIATTLALPVNIPPPGPFTATWSSPMFFCLEVLAVALFLASGWFAWRQLRKPNDDLLFNELAIWGFILYSLAQVVGAVWSYLGWASLFHWGERHLQSAAIWCLYCGYLHTHFDSSFDLRKKARWAFSSGLVVLLVAYALQVAAHLTVLNPAKVSGKGSGRGKAHVTAQEQVHGELPHGAVPGACRNPELTEESHD</sequence>
<dbReference type="EMBL" id="CP015519">
    <property type="protein sequence ID" value="APG28005.1"/>
    <property type="molecule type" value="Genomic_DNA"/>
</dbReference>
<dbReference type="KEGG" id="pef:A7E78_09240"/>
<gene>
    <name evidence="3" type="ORF">A7E78_09240</name>
</gene>
<feature type="transmembrane region" description="Helical" evidence="2">
    <location>
        <begin position="63"/>
        <end position="82"/>
    </location>
</feature>
<evidence type="ECO:0000313" key="3">
    <source>
        <dbReference type="EMBL" id="APG28005.1"/>
    </source>
</evidence>
<name>A0A1L3GQ20_9BACT</name>
<feature type="transmembrane region" description="Helical" evidence="2">
    <location>
        <begin position="157"/>
        <end position="181"/>
    </location>
</feature>
<evidence type="ECO:0000256" key="2">
    <source>
        <dbReference type="SAM" id="Phobius"/>
    </source>
</evidence>
<keyword evidence="2" id="KW-0812">Transmembrane</keyword>
<protein>
    <recommendedName>
        <fullName evidence="5">Cytochrome c assembly protein domain-containing protein</fullName>
    </recommendedName>
</protein>
<feature type="transmembrane region" description="Helical" evidence="2">
    <location>
        <begin position="223"/>
        <end position="242"/>
    </location>
</feature>
<keyword evidence="4" id="KW-1185">Reference proteome</keyword>
<reference evidence="3 4" key="1">
    <citation type="journal article" date="2017" name="Genome Announc.">
        <title>Complete Genome Sequences of Two Acetylene-Fermenting Pelobacter acetylenicus Strains.</title>
        <authorList>
            <person name="Sutton J.M."/>
            <person name="Baesman S.M."/>
            <person name="Fierst J.L."/>
            <person name="Poret-Peterson A.T."/>
            <person name="Oremland R.S."/>
            <person name="Dunlap D.S."/>
            <person name="Akob D.M."/>
        </authorList>
    </citation>
    <scope>NUCLEOTIDE SEQUENCE [LARGE SCALE GENOMIC DNA]</scope>
    <source>
        <strain evidence="3 4">SFB93</strain>
    </source>
</reference>
<proteinExistence type="predicted"/>
<dbReference type="STRING" id="1842532.A7E78_09240"/>
<evidence type="ECO:0008006" key="5">
    <source>
        <dbReference type="Google" id="ProtNLM"/>
    </source>
</evidence>
<feature type="transmembrane region" description="Helical" evidence="2">
    <location>
        <begin position="193"/>
        <end position="211"/>
    </location>
</feature>
<dbReference type="AlphaFoldDB" id="A0A1L3GQ20"/>
<dbReference type="OrthoDB" id="5386575at2"/>
<feature type="transmembrane region" description="Helical" evidence="2">
    <location>
        <begin position="94"/>
        <end position="111"/>
    </location>
</feature>
<dbReference type="Proteomes" id="UP000182517">
    <property type="component" value="Chromosome"/>
</dbReference>
<evidence type="ECO:0000313" key="4">
    <source>
        <dbReference type="Proteomes" id="UP000182517"/>
    </source>
</evidence>
<feature type="transmembrane region" description="Helical" evidence="2">
    <location>
        <begin position="123"/>
        <end position="145"/>
    </location>
</feature>
<keyword evidence="2" id="KW-0472">Membrane</keyword>
<keyword evidence="2" id="KW-1133">Transmembrane helix</keyword>
<accession>A0A1L3GQ20</accession>